<reference evidence="3" key="1">
    <citation type="submission" date="2022-11" db="UniProtKB">
        <authorList>
            <consortium name="WormBaseParasite"/>
        </authorList>
    </citation>
    <scope>IDENTIFICATION</scope>
</reference>
<organism evidence="2 3">
    <name type="scientific">Romanomermis culicivorax</name>
    <name type="common">Nematode worm</name>
    <dbReference type="NCBI Taxonomy" id="13658"/>
    <lineage>
        <taxon>Eukaryota</taxon>
        <taxon>Metazoa</taxon>
        <taxon>Ecdysozoa</taxon>
        <taxon>Nematoda</taxon>
        <taxon>Enoplea</taxon>
        <taxon>Dorylaimia</taxon>
        <taxon>Mermithida</taxon>
        <taxon>Mermithoidea</taxon>
        <taxon>Mermithidae</taxon>
        <taxon>Romanomermis</taxon>
    </lineage>
</organism>
<keyword evidence="1" id="KW-0732">Signal</keyword>
<keyword evidence="2" id="KW-1185">Reference proteome</keyword>
<dbReference type="Proteomes" id="UP000887565">
    <property type="component" value="Unplaced"/>
</dbReference>
<evidence type="ECO:0000313" key="3">
    <source>
        <dbReference type="WBParaSite" id="nRc.2.0.1.t05900-RA"/>
    </source>
</evidence>
<dbReference type="AlphaFoldDB" id="A0A915HVT4"/>
<evidence type="ECO:0000313" key="2">
    <source>
        <dbReference type="Proteomes" id="UP000887565"/>
    </source>
</evidence>
<accession>A0A915HVT4</accession>
<sequence length="69" mass="7689">RFTFRTILGTRSANIVIALSASLVAVAAEHIARTISTTEWCWRRAISAKFWKPKFNIESDAKSSSPSSF</sequence>
<feature type="chain" id="PRO_5037482302" evidence="1">
    <location>
        <begin position="29"/>
        <end position="69"/>
    </location>
</feature>
<protein>
    <submittedName>
        <fullName evidence="3">Uncharacterized protein</fullName>
    </submittedName>
</protein>
<feature type="signal peptide" evidence="1">
    <location>
        <begin position="1"/>
        <end position="28"/>
    </location>
</feature>
<proteinExistence type="predicted"/>
<name>A0A915HVT4_ROMCU</name>
<dbReference type="WBParaSite" id="nRc.2.0.1.t05900-RA">
    <property type="protein sequence ID" value="nRc.2.0.1.t05900-RA"/>
    <property type="gene ID" value="nRc.2.0.1.g05900"/>
</dbReference>
<evidence type="ECO:0000256" key="1">
    <source>
        <dbReference type="SAM" id="SignalP"/>
    </source>
</evidence>